<dbReference type="GO" id="GO:0070012">
    <property type="term" value="F:oligopeptidase activity"/>
    <property type="evidence" value="ECO:0007669"/>
    <property type="project" value="TreeGrafter"/>
</dbReference>
<keyword evidence="8" id="KW-1185">Reference proteome</keyword>
<feature type="domain" description="Peptidase S9 prolyl oligopeptidase catalytic" evidence="5">
    <location>
        <begin position="492"/>
        <end position="696"/>
    </location>
</feature>
<dbReference type="Pfam" id="PF00326">
    <property type="entry name" value="Peptidase_S9"/>
    <property type="match status" value="1"/>
</dbReference>
<accession>A0AB36JY25</accession>
<dbReference type="InterPro" id="IPR001375">
    <property type="entry name" value="Peptidase_S9_cat"/>
</dbReference>
<proteinExistence type="predicted"/>
<dbReference type="GO" id="GO:0006508">
    <property type="term" value="P:proteolysis"/>
    <property type="evidence" value="ECO:0007669"/>
    <property type="project" value="UniProtKB-KW"/>
</dbReference>
<keyword evidence="1" id="KW-0645">Protease</keyword>
<feature type="domain" description="Peptidase S9A N-terminal" evidence="6">
    <location>
        <begin position="16"/>
        <end position="425"/>
    </location>
</feature>
<dbReference type="SUPFAM" id="SSF50993">
    <property type="entry name" value="Peptidase/esterase 'gauge' domain"/>
    <property type="match status" value="1"/>
</dbReference>
<dbReference type="AlphaFoldDB" id="A0AB36JY25"/>
<keyword evidence="4" id="KW-0732">Signal</keyword>
<evidence type="ECO:0000259" key="6">
    <source>
        <dbReference type="Pfam" id="PF02897"/>
    </source>
</evidence>
<dbReference type="PRINTS" id="PR00862">
    <property type="entry name" value="PROLIGOPTASE"/>
</dbReference>
<keyword evidence="2" id="KW-0378">Hydrolase</keyword>
<dbReference type="RefSeq" id="WP_077659120.1">
    <property type="nucleotide sequence ID" value="NZ_CP040021.1"/>
</dbReference>
<dbReference type="InterPro" id="IPR029058">
    <property type="entry name" value="AB_hydrolase_fold"/>
</dbReference>
<organism evidence="7 8">
    <name type="scientific">Salinivibrio kushneri</name>
    <dbReference type="NCBI Taxonomy" id="1908198"/>
    <lineage>
        <taxon>Bacteria</taxon>
        <taxon>Pseudomonadati</taxon>
        <taxon>Pseudomonadota</taxon>
        <taxon>Gammaproteobacteria</taxon>
        <taxon>Vibrionales</taxon>
        <taxon>Vibrionaceae</taxon>
        <taxon>Salinivibrio</taxon>
    </lineage>
</organism>
<evidence type="ECO:0000256" key="2">
    <source>
        <dbReference type="ARBA" id="ARBA00022801"/>
    </source>
</evidence>
<dbReference type="EMBL" id="MUEK01000005">
    <property type="protein sequence ID" value="OOE40021.1"/>
    <property type="molecule type" value="Genomic_DNA"/>
</dbReference>
<feature type="chain" id="PRO_5044264120" evidence="4">
    <location>
        <begin position="23"/>
        <end position="697"/>
    </location>
</feature>
<dbReference type="InterPro" id="IPR023302">
    <property type="entry name" value="Pept_S9A_N"/>
</dbReference>
<dbReference type="PANTHER" id="PTHR42881">
    <property type="entry name" value="PROLYL ENDOPEPTIDASE"/>
    <property type="match status" value="1"/>
</dbReference>
<dbReference type="Gene3D" id="2.130.10.120">
    <property type="entry name" value="Prolyl oligopeptidase, N-terminal domain"/>
    <property type="match status" value="1"/>
</dbReference>
<evidence type="ECO:0000256" key="3">
    <source>
        <dbReference type="ARBA" id="ARBA00022825"/>
    </source>
</evidence>
<dbReference type="InterPro" id="IPR002470">
    <property type="entry name" value="Peptidase_S9A"/>
</dbReference>
<dbReference type="PANTHER" id="PTHR42881:SF13">
    <property type="entry name" value="PROLYL ENDOPEPTIDASE"/>
    <property type="match status" value="1"/>
</dbReference>
<evidence type="ECO:0000256" key="1">
    <source>
        <dbReference type="ARBA" id="ARBA00022670"/>
    </source>
</evidence>
<evidence type="ECO:0000313" key="8">
    <source>
        <dbReference type="Proteomes" id="UP000189021"/>
    </source>
</evidence>
<dbReference type="Proteomes" id="UP000189021">
    <property type="component" value="Unassembled WGS sequence"/>
</dbReference>
<dbReference type="GO" id="GO:0005829">
    <property type="term" value="C:cytosol"/>
    <property type="evidence" value="ECO:0007669"/>
    <property type="project" value="TreeGrafter"/>
</dbReference>
<keyword evidence="3" id="KW-0720">Serine protease</keyword>
<evidence type="ECO:0000256" key="4">
    <source>
        <dbReference type="SAM" id="SignalP"/>
    </source>
</evidence>
<feature type="signal peptide" evidence="4">
    <location>
        <begin position="1"/>
        <end position="22"/>
    </location>
</feature>
<sequence length="697" mass="77897">MTNKTKCLSAAALAMTVATAHGAEQADPFLWLEDVEGKDALEWVKKHNNQTDAYLEKKSQYDAFYEDSLAVLNAQDRLAYPTRRGSFYYNFWQDNTHVKGIYRRISAQSYAQKAPEWETVIDIDALAQQEQKDWVLKGVDCYAPDYQRCMVALSLGGADATVKREFDMLDKAFVHDGFTLPEAKSGTTWLDRDHLLVATDFGPDSLTDSGYPRTIKQWQRGTPLSEATTLYQGATDSVSVSAMTLRDSHSRVTLIAEGMTFYSQKLFWLNADDLVPLALPADSEVMGYFEGQLFFQLKSDYRQGERTFPQGSVVYASMTELAKPTPAYQLLVKPTASANIEALDVTAEYLVVSWLNDVTSQIQLFRPQDTGQWHTQTVAIEDNATLSVFNATPEHHDFFVDVASFLIPPSIYQVTPGRQDPRVIKSTKAKFNSDDLQVTQQFATSKDGTAIPYFIVAKKSLDLDQSHPTLLYGYGGFEVSLTPHYSAVTGKNWLEKGGVYVLANIRGGGEYGPAWHQAALKDQRHKAYEDFEAVAEALIASKITSPAHLGIQGGSNGGLLVGATAMRRPDLYNAVVCQVPLLDMRRFNQLLAGASWMAEYGNPDSDDDWEYIRTYSPYHNIEAETAYPRIFFTTSTRDDRVHPGHARKMVAKMQEMGHDVLYFENMEGGHAGASNNTTRAKMLARTYTYLADQLGME</sequence>
<dbReference type="GO" id="GO:0004252">
    <property type="term" value="F:serine-type endopeptidase activity"/>
    <property type="evidence" value="ECO:0007669"/>
    <property type="project" value="InterPro"/>
</dbReference>
<dbReference type="SUPFAM" id="SSF53474">
    <property type="entry name" value="alpha/beta-Hydrolases"/>
    <property type="match status" value="1"/>
</dbReference>
<dbReference type="InterPro" id="IPR051167">
    <property type="entry name" value="Prolyl_oligopep/macrocyclase"/>
</dbReference>
<gene>
    <name evidence="7" type="ORF">BZG00_06790</name>
</gene>
<evidence type="ECO:0000313" key="7">
    <source>
        <dbReference type="EMBL" id="OOE40021.1"/>
    </source>
</evidence>
<dbReference type="Pfam" id="PF02897">
    <property type="entry name" value="Peptidase_S9_N"/>
    <property type="match status" value="1"/>
</dbReference>
<comment type="caution">
    <text evidence="7">The sequence shown here is derived from an EMBL/GenBank/DDBJ whole genome shotgun (WGS) entry which is preliminary data.</text>
</comment>
<protein>
    <submittedName>
        <fullName evidence="7">S9 family peptidase</fullName>
    </submittedName>
</protein>
<dbReference type="Gene3D" id="3.40.50.1820">
    <property type="entry name" value="alpha/beta hydrolase"/>
    <property type="match status" value="1"/>
</dbReference>
<name>A0AB36JY25_9GAMM</name>
<evidence type="ECO:0000259" key="5">
    <source>
        <dbReference type="Pfam" id="PF00326"/>
    </source>
</evidence>
<reference evidence="7 8" key="1">
    <citation type="journal article" date="2017" name="Genome Announc.">
        <title>Draft Genome Sequences of Salinivibrio proteolyticus, Salinivibrio sharmensis, Salinivibrio siamensis, Salinivibrio costicola subsp. alcaliphilus, Salinivibrio costicola subsp. vallismortis, and 29 New Isolates Belonging to the Genus Salinivibrio.</title>
        <authorList>
            <person name="Lopez-Hermoso C."/>
            <person name="de la Haba R.R."/>
            <person name="Sanchez-Porro C."/>
            <person name="Bayliss S.C."/>
            <person name="Feil E.J."/>
            <person name="Ventosa A."/>
        </authorList>
    </citation>
    <scope>NUCLEOTIDE SEQUENCE [LARGE SCALE GENOMIC DNA]</scope>
    <source>
        <strain evidence="7 8">AL184</strain>
    </source>
</reference>